<gene>
    <name evidence="12" type="ORF">CcCBS67573_g08212</name>
</gene>
<dbReference type="PANTHER" id="PTHR46179:SF13">
    <property type="entry name" value="C2H2-TYPE DOMAIN-CONTAINING PROTEIN"/>
    <property type="match status" value="1"/>
</dbReference>
<dbReference type="OrthoDB" id="427030at2759"/>
<feature type="domain" description="C2H2-type" evidence="11">
    <location>
        <begin position="63"/>
        <end position="90"/>
    </location>
</feature>
<keyword evidence="2" id="KW-0479">Metal-binding</keyword>
<dbReference type="InterPro" id="IPR051061">
    <property type="entry name" value="Zinc_finger_trans_reg"/>
</dbReference>
<evidence type="ECO:0000256" key="6">
    <source>
        <dbReference type="ARBA" id="ARBA00023015"/>
    </source>
</evidence>
<feature type="region of interest" description="Disordered" evidence="10">
    <location>
        <begin position="133"/>
        <end position="180"/>
    </location>
</feature>
<feature type="domain" description="C2H2-type" evidence="11">
    <location>
        <begin position="356"/>
        <end position="380"/>
    </location>
</feature>
<dbReference type="InterPro" id="IPR013087">
    <property type="entry name" value="Znf_C2H2_type"/>
</dbReference>
<evidence type="ECO:0000313" key="13">
    <source>
        <dbReference type="Proteomes" id="UP000320333"/>
    </source>
</evidence>
<protein>
    <recommendedName>
        <fullName evidence="11">C2H2-type domain-containing protein</fullName>
    </recommendedName>
</protein>
<reference evidence="12 13" key="1">
    <citation type="journal article" date="2019" name="Sci. Rep.">
        <title>Comparative genomics of chytrid fungi reveal insights into the obligate biotrophic and pathogenic lifestyle of Synchytrium endobioticum.</title>
        <authorList>
            <person name="van de Vossenberg B.T.L.H."/>
            <person name="Warris S."/>
            <person name="Nguyen H.D.T."/>
            <person name="van Gent-Pelzer M.P.E."/>
            <person name="Joly D.L."/>
            <person name="van de Geest H.C."/>
            <person name="Bonants P.J.M."/>
            <person name="Smith D.S."/>
            <person name="Levesque C.A."/>
            <person name="van der Lee T.A.J."/>
        </authorList>
    </citation>
    <scope>NUCLEOTIDE SEQUENCE [LARGE SCALE GENOMIC DNA]</scope>
    <source>
        <strain evidence="12 13">CBS 675.73</strain>
    </source>
</reference>
<feature type="compositionally biased region" description="Polar residues" evidence="10">
    <location>
        <begin position="1"/>
        <end position="25"/>
    </location>
</feature>
<evidence type="ECO:0000256" key="1">
    <source>
        <dbReference type="ARBA" id="ARBA00004123"/>
    </source>
</evidence>
<dbReference type="FunFam" id="3.30.160.60:FF:000125">
    <property type="entry name" value="Putative zinc finger protein 143"/>
    <property type="match status" value="1"/>
</dbReference>
<dbReference type="PANTHER" id="PTHR46179">
    <property type="entry name" value="ZINC FINGER PROTEIN"/>
    <property type="match status" value="1"/>
</dbReference>
<dbReference type="GO" id="GO:0006357">
    <property type="term" value="P:regulation of transcription by RNA polymerase II"/>
    <property type="evidence" value="ECO:0007669"/>
    <property type="project" value="TreeGrafter"/>
</dbReference>
<keyword evidence="5" id="KW-0862">Zinc</keyword>
<evidence type="ECO:0000313" key="12">
    <source>
        <dbReference type="EMBL" id="TPX65154.1"/>
    </source>
</evidence>
<dbReference type="Proteomes" id="UP000320333">
    <property type="component" value="Unassembled WGS sequence"/>
</dbReference>
<keyword evidence="3" id="KW-0677">Repeat</keyword>
<dbReference type="GO" id="GO:0005634">
    <property type="term" value="C:nucleus"/>
    <property type="evidence" value="ECO:0007669"/>
    <property type="project" value="TreeGrafter"/>
</dbReference>
<dbReference type="PROSITE" id="PS00028">
    <property type="entry name" value="ZINC_FINGER_C2H2_1"/>
    <property type="match status" value="9"/>
</dbReference>
<feature type="domain" description="C2H2-type" evidence="11">
    <location>
        <begin position="325"/>
        <end position="355"/>
    </location>
</feature>
<evidence type="ECO:0000256" key="3">
    <source>
        <dbReference type="ARBA" id="ARBA00022737"/>
    </source>
</evidence>
<evidence type="ECO:0000256" key="8">
    <source>
        <dbReference type="ARBA" id="ARBA00023242"/>
    </source>
</evidence>
<feature type="compositionally biased region" description="Acidic residues" evidence="10">
    <location>
        <begin position="148"/>
        <end position="161"/>
    </location>
</feature>
<feature type="domain" description="C2H2-type" evidence="11">
    <location>
        <begin position="429"/>
        <end position="458"/>
    </location>
</feature>
<dbReference type="SMART" id="SM00355">
    <property type="entry name" value="ZnF_C2H2"/>
    <property type="match status" value="10"/>
</dbReference>
<dbReference type="Gene3D" id="3.30.160.60">
    <property type="entry name" value="Classic Zinc Finger"/>
    <property type="match status" value="8"/>
</dbReference>
<comment type="subcellular location">
    <subcellularLocation>
        <location evidence="1">Nucleus</location>
    </subcellularLocation>
</comment>
<feature type="compositionally biased region" description="Low complexity" evidence="10">
    <location>
        <begin position="52"/>
        <end position="61"/>
    </location>
</feature>
<keyword evidence="7" id="KW-0804">Transcription</keyword>
<dbReference type="SUPFAM" id="SSF57667">
    <property type="entry name" value="beta-beta-alpha zinc fingers"/>
    <property type="match status" value="5"/>
</dbReference>
<feature type="region of interest" description="Disordered" evidence="10">
    <location>
        <begin position="1"/>
        <end position="61"/>
    </location>
</feature>
<evidence type="ECO:0000256" key="10">
    <source>
        <dbReference type="SAM" id="MobiDB-lite"/>
    </source>
</evidence>
<proteinExistence type="predicted"/>
<accession>A0A507EMR2</accession>
<evidence type="ECO:0000259" key="11">
    <source>
        <dbReference type="PROSITE" id="PS50157"/>
    </source>
</evidence>
<keyword evidence="13" id="KW-1185">Reference proteome</keyword>
<name>A0A507EMR2_9FUNG</name>
<dbReference type="InterPro" id="IPR036236">
    <property type="entry name" value="Znf_C2H2_sf"/>
</dbReference>
<dbReference type="GO" id="GO:0008270">
    <property type="term" value="F:zinc ion binding"/>
    <property type="evidence" value="ECO:0007669"/>
    <property type="project" value="UniProtKB-KW"/>
</dbReference>
<feature type="domain" description="C2H2-type" evidence="11">
    <location>
        <begin position="207"/>
        <end position="236"/>
    </location>
</feature>
<dbReference type="PROSITE" id="PS50157">
    <property type="entry name" value="ZINC_FINGER_C2H2_2"/>
    <property type="match status" value="8"/>
</dbReference>
<evidence type="ECO:0000256" key="5">
    <source>
        <dbReference type="ARBA" id="ARBA00022833"/>
    </source>
</evidence>
<dbReference type="STRING" id="246404.A0A507EMR2"/>
<feature type="domain" description="C2H2-type" evidence="11">
    <location>
        <begin position="91"/>
        <end position="120"/>
    </location>
</feature>
<evidence type="ECO:0000256" key="9">
    <source>
        <dbReference type="PROSITE-ProRule" id="PRU00042"/>
    </source>
</evidence>
<sequence length="458" mass="51635">MIRCSSSESLTAAMNRNPPSASAPLQDQPPASPAIKRKLSQPETPTSKSAKHSSPSSRAKPPLTCAVCLKEFTKNAKLQLHLMSHSGERPFKCTFEGCTKAYSRKSHLDVHALSHQASMDEKKPFKCTFGHTPVSISDNSKSEQDHKEDDEEAEEEEDELDDSKSYTSSVSRLVRGGSEAGGRCDARFSSFYHLQRHLKAHTDPLPHKCLEAGCNMSFAKQVQLKKHESVHTGVLPYKCAHEPCERHFATNSKMQAHFDSAHSDKLRYICAYVSCKGAFSKWSLLQAHIKQDHKHTCKTCNATFTTKYTLKEHFKTHQLEDRPVFICTVPECGKAFMTESSRTVHVRSSHEKIRPHKCTVPDCGSDFAHKHLLTRHMRTHVKIPEQSPIVLAPADAPSVDEKPVNEQNDSINAITDLVGHTFRTDHKPYVCHVPSCLKRFRREHDRDRHINFSHPDHA</sequence>
<evidence type="ECO:0000256" key="2">
    <source>
        <dbReference type="ARBA" id="ARBA00022723"/>
    </source>
</evidence>
<dbReference type="EMBL" id="QEAP01000506">
    <property type="protein sequence ID" value="TPX65154.1"/>
    <property type="molecule type" value="Genomic_DNA"/>
</dbReference>
<keyword evidence="8" id="KW-0539">Nucleus</keyword>
<evidence type="ECO:0000256" key="7">
    <source>
        <dbReference type="ARBA" id="ARBA00023163"/>
    </source>
</evidence>
<comment type="caution">
    <text evidence="12">The sequence shown here is derived from an EMBL/GenBank/DDBJ whole genome shotgun (WGS) entry which is preliminary data.</text>
</comment>
<organism evidence="12 13">
    <name type="scientific">Chytriomyces confervae</name>
    <dbReference type="NCBI Taxonomy" id="246404"/>
    <lineage>
        <taxon>Eukaryota</taxon>
        <taxon>Fungi</taxon>
        <taxon>Fungi incertae sedis</taxon>
        <taxon>Chytridiomycota</taxon>
        <taxon>Chytridiomycota incertae sedis</taxon>
        <taxon>Chytridiomycetes</taxon>
        <taxon>Chytridiales</taxon>
        <taxon>Chytriomycetaceae</taxon>
        <taxon>Chytriomyces</taxon>
    </lineage>
</organism>
<feature type="domain" description="C2H2-type" evidence="11">
    <location>
        <begin position="295"/>
        <end position="322"/>
    </location>
</feature>
<keyword evidence="4 9" id="KW-0863">Zinc-finger</keyword>
<evidence type="ECO:0000256" key="4">
    <source>
        <dbReference type="ARBA" id="ARBA00022771"/>
    </source>
</evidence>
<feature type="domain" description="C2H2-type" evidence="11">
    <location>
        <begin position="237"/>
        <end position="267"/>
    </location>
</feature>
<keyword evidence="6" id="KW-0805">Transcription regulation</keyword>
<dbReference type="Pfam" id="PF00096">
    <property type="entry name" value="zf-C2H2"/>
    <property type="match status" value="3"/>
</dbReference>
<dbReference type="AlphaFoldDB" id="A0A507EMR2"/>